<accession>A0ABT0QBS9</accession>
<dbReference type="EMBL" id="JAMFLZ010000001">
    <property type="protein sequence ID" value="MCL6293719.1"/>
    <property type="molecule type" value="Genomic_DNA"/>
</dbReference>
<organism evidence="2 3">
    <name type="scientific">Jejuia spongiicola</name>
    <dbReference type="NCBI Taxonomy" id="2942207"/>
    <lineage>
        <taxon>Bacteria</taxon>
        <taxon>Pseudomonadati</taxon>
        <taxon>Bacteroidota</taxon>
        <taxon>Flavobacteriia</taxon>
        <taxon>Flavobacteriales</taxon>
        <taxon>Flavobacteriaceae</taxon>
        <taxon>Jejuia</taxon>
    </lineage>
</organism>
<sequence length="157" mass="18386">MGRNKIVLLSIVILLGFLFPFISYFVIIEMFFLLIPLGVLFVISAIYLVISLLKKSFNNKKAFFVFSIIPIFILSQIISVFTVDKIQKLRSERIISEIEKTKSQTGYFPEEFDISMGIEYNLIEEGESYTLEHSRGFFEIERYYSDSKNWQSFGFDH</sequence>
<comment type="caution">
    <text evidence="2">The sequence shown here is derived from an EMBL/GenBank/DDBJ whole genome shotgun (WGS) entry which is preliminary data.</text>
</comment>
<keyword evidence="1" id="KW-0472">Membrane</keyword>
<evidence type="ECO:0000313" key="3">
    <source>
        <dbReference type="Proteomes" id="UP001165381"/>
    </source>
</evidence>
<evidence type="ECO:0000313" key="2">
    <source>
        <dbReference type="EMBL" id="MCL6293719.1"/>
    </source>
</evidence>
<name>A0ABT0QBS9_9FLAO</name>
<reference evidence="2" key="1">
    <citation type="submission" date="2022-05" db="EMBL/GenBank/DDBJ databases">
        <authorList>
            <person name="Park J.-S."/>
        </authorList>
    </citation>
    <scope>NUCLEOTIDE SEQUENCE</scope>
    <source>
        <strain evidence="2">2012CJ34-3</strain>
    </source>
</reference>
<keyword evidence="3" id="KW-1185">Reference proteome</keyword>
<protein>
    <submittedName>
        <fullName evidence="2">Uncharacterized protein</fullName>
    </submittedName>
</protein>
<evidence type="ECO:0000256" key="1">
    <source>
        <dbReference type="SAM" id="Phobius"/>
    </source>
</evidence>
<keyword evidence="1" id="KW-0812">Transmembrane</keyword>
<dbReference type="RefSeq" id="WP_249971812.1">
    <property type="nucleotide sequence ID" value="NZ_JAMFLZ010000001.1"/>
</dbReference>
<feature type="transmembrane region" description="Helical" evidence="1">
    <location>
        <begin position="31"/>
        <end position="50"/>
    </location>
</feature>
<dbReference type="Proteomes" id="UP001165381">
    <property type="component" value="Unassembled WGS sequence"/>
</dbReference>
<proteinExistence type="predicted"/>
<feature type="transmembrane region" description="Helical" evidence="1">
    <location>
        <begin position="62"/>
        <end position="83"/>
    </location>
</feature>
<gene>
    <name evidence="2" type="ORF">M3P09_01865</name>
</gene>
<feature type="transmembrane region" description="Helical" evidence="1">
    <location>
        <begin position="6"/>
        <end position="26"/>
    </location>
</feature>
<keyword evidence="1" id="KW-1133">Transmembrane helix</keyword>